<evidence type="ECO:0000313" key="2">
    <source>
        <dbReference type="Proteomes" id="UP000324222"/>
    </source>
</evidence>
<organism evidence="1 2">
    <name type="scientific">Portunus trituberculatus</name>
    <name type="common">Swimming crab</name>
    <name type="synonym">Neptunus trituberculatus</name>
    <dbReference type="NCBI Taxonomy" id="210409"/>
    <lineage>
        <taxon>Eukaryota</taxon>
        <taxon>Metazoa</taxon>
        <taxon>Ecdysozoa</taxon>
        <taxon>Arthropoda</taxon>
        <taxon>Crustacea</taxon>
        <taxon>Multicrustacea</taxon>
        <taxon>Malacostraca</taxon>
        <taxon>Eumalacostraca</taxon>
        <taxon>Eucarida</taxon>
        <taxon>Decapoda</taxon>
        <taxon>Pleocyemata</taxon>
        <taxon>Brachyura</taxon>
        <taxon>Eubrachyura</taxon>
        <taxon>Portunoidea</taxon>
        <taxon>Portunidae</taxon>
        <taxon>Portuninae</taxon>
        <taxon>Portunus</taxon>
    </lineage>
</organism>
<gene>
    <name evidence="1" type="ORF">E2C01_070230</name>
</gene>
<dbReference type="EMBL" id="VSRR010041971">
    <property type="protein sequence ID" value="MPC75833.1"/>
    <property type="molecule type" value="Genomic_DNA"/>
</dbReference>
<dbReference type="Proteomes" id="UP000324222">
    <property type="component" value="Unassembled WGS sequence"/>
</dbReference>
<proteinExistence type="predicted"/>
<accession>A0A5B7I0R9</accession>
<dbReference type="AlphaFoldDB" id="A0A5B7I0R9"/>
<protein>
    <submittedName>
        <fullName evidence="1">Uncharacterized protein</fullName>
    </submittedName>
</protein>
<reference evidence="1 2" key="1">
    <citation type="submission" date="2019-05" db="EMBL/GenBank/DDBJ databases">
        <title>Another draft genome of Portunus trituberculatus and its Hox gene families provides insights of decapod evolution.</title>
        <authorList>
            <person name="Jeong J.-H."/>
            <person name="Song I."/>
            <person name="Kim S."/>
            <person name="Choi T."/>
            <person name="Kim D."/>
            <person name="Ryu S."/>
            <person name="Kim W."/>
        </authorList>
    </citation>
    <scope>NUCLEOTIDE SEQUENCE [LARGE SCALE GENOMIC DNA]</scope>
    <source>
        <tissue evidence="1">Muscle</tissue>
    </source>
</reference>
<sequence length="144" mass="16638">MGRNPTKISGFGRKNAFTSLTSLRCHSRLLLQSLGNRARLPLAVRHRLRDRGPKNFAKSLVGILLRQTNPYENSVPLHAQPPKVLGWRQKRFVVIHLETQRLRSSHGRCSLALGRRDDKPVVQVHQDVYPPWQRVWKRPLLSDE</sequence>
<name>A0A5B7I0R9_PORTR</name>
<keyword evidence="2" id="KW-1185">Reference proteome</keyword>
<comment type="caution">
    <text evidence="1">The sequence shown here is derived from an EMBL/GenBank/DDBJ whole genome shotgun (WGS) entry which is preliminary data.</text>
</comment>
<evidence type="ECO:0000313" key="1">
    <source>
        <dbReference type="EMBL" id="MPC75833.1"/>
    </source>
</evidence>